<protein>
    <recommendedName>
        <fullName evidence="3">UDP-N-acetylmuramyl peptide synthase</fullName>
    </recommendedName>
</protein>
<gene>
    <name evidence="1" type="ORF">CUU80_00165</name>
</gene>
<dbReference type="RefSeq" id="WP_100495353.1">
    <property type="nucleotide sequence ID" value="NZ_PGLQ01000001.1"/>
</dbReference>
<proteinExistence type="predicted"/>
<organism evidence="1 2">
    <name type="scientific">Bifidobacterium scaligerum</name>
    <dbReference type="NCBI Taxonomy" id="2052656"/>
    <lineage>
        <taxon>Bacteria</taxon>
        <taxon>Bacillati</taxon>
        <taxon>Actinomycetota</taxon>
        <taxon>Actinomycetes</taxon>
        <taxon>Bifidobacteriales</taxon>
        <taxon>Bifidobacteriaceae</taxon>
        <taxon>Bifidobacterium</taxon>
    </lineage>
</organism>
<dbReference type="Proteomes" id="UP000228755">
    <property type="component" value="Unassembled WGS sequence"/>
</dbReference>
<evidence type="ECO:0000313" key="1">
    <source>
        <dbReference type="EMBL" id="PJM79613.1"/>
    </source>
</evidence>
<dbReference type="OrthoDB" id="3242635at2"/>
<evidence type="ECO:0000313" key="2">
    <source>
        <dbReference type="Proteomes" id="UP000228755"/>
    </source>
</evidence>
<evidence type="ECO:0008006" key="3">
    <source>
        <dbReference type="Google" id="ProtNLM"/>
    </source>
</evidence>
<comment type="caution">
    <text evidence="1">The sequence shown here is derived from an EMBL/GenBank/DDBJ whole genome shotgun (WGS) entry which is preliminary data.</text>
</comment>
<dbReference type="EMBL" id="PGLQ01000001">
    <property type="protein sequence ID" value="PJM79613.1"/>
    <property type="molecule type" value="Genomic_DNA"/>
</dbReference>
<keyword evidence="2" id="KW-1185">Reference proteome</keyword>
<dbReference type="AlphaFoldDB" id="A0A2M9HS26"/>
<name>A0A2M9HS26_9BIFI</name>
<sequence length="287" mass="30365">MSVVSESIAQRVTLGLLVEQYGFELDPPFASNVTVTSLSDAMDTVFPGSLFVCRKTTDLAYAERAGAYAALMPRSMKGQVHADIPVLYGDCDDRVLGQLASGLAGNPSNTMAVFAVTGVDDDTIEADVSQLAEFLHMLGNPVAVISAAGSTSMTHTMALNYPLGILDVERTLSVCAEDGVAAVIVALNDRTLAKHALASVNVDVLGAQHAQLMEDVDALKERYSFVADQKLTMTTTTFESDEIAAESPAMNDRGRLGHLSLAVAMVLAAGVRKNNIRSALRVASNLK</sequence>
<accession>A0A2M9HS26</accession>
<reference evidence="1 2" key="1">
    <citation type="submission" date="2017-11" db="EMBL/GenBank/DDBJ databases">
        <title>Draft genome sequences of strains TRE 1, TRE D, TRE H and TRI 7, isolated from tamarins, belonging to four potential novel Bifidobacterium species.</title>
        <authorList>
            <person name="Mattarelli P."/>
            <person name="Modesto M."/>
            <person name="Bonetti A."/>
            <person name="Puglisi E."/>
            <person name="Morelli L."/>
        </authorList>
    </citation>
    <scope>NUCLEOTIDE SEQUENCE [LARGE SCALE GENOMIC DNA]</scope>
    <source>
        <strain evidence="2">TRED</strain>
    </source>
</reference>